<reference evidence="1" key="1">
    <citation type="journal article" date="2015" name="Nature">
        <title>Complex archaea that bridge the gap between prokaryotes and eukaryotes.</title>
        <authorList>
            <person name="Spang A."/>
            <person name="Saw J.H."/>
            <person name="Jorgensen S.L."/>
            <person name="Zaremba-Niedzwiedzka K."/>
            <person name="Martijn J."/>
            <person name="Lind A.E."/>
            <person name="van Eijk R."/>
            <person name="Schleper C."/>
            <person name="Guy L."/>
            <person name="Ettema T.J."/>
        </authorList>
    </citation>
    <scope>NUCLEOTIDE SEQUENCE</scope>
</reference>
<organism evidence="1">
    <name type="scientific">marine sediment metagenome</name>
    <dbReference type="NCBI Taxonomy" id="412755"/>
    <lineage>
        <taxon>unclassified sequences</taxon>
        <taxon>metagenomes</taxon>
        <taxon>ecological metagenomes</taxon>
    </lineage>
</organism>
<dbReference type="AlphaFoldDB" id="A0A0F9A9L8"/>
<sequence length="61" mass="7397">MAMLDDYKYDARIRFTIQLFGESSWSVERYIDMFAHDCLKERIHINCEYIVKQAIDKAFEE</sequence>
<protein>
    <submittedName>
        <fullName evidence="1">Uncharacterized protein</fullName>
    </submittedName>
</protein>
<accession>A0A0F9A9L8</accession>
<comment type="caution">
    <text evidence="1">The sequence shown here is derived from an EMBL/GenBank/DDBJ whole genome shotgun (WGS) entry which is preliminary data.</text>
</comment>
<evidence type="ECO:0000313" key="1">
    <source>
        <dbReference type="EMBL" id="KKK75244.1"/>
    </source>
</evidence>
<proteinExistence type="predicted"/>
<gene>
    <name evidence="1" type="ORF">LCGC14_2875680</name>
</gene>
<dbReference type="EMBL" id="LAZR01055955">
    <property type="protein sequence ID" value="KKK75244.1"/>
    <property type="molecule type" value="Genomic_DNA"/>
</dbReference>
<name>A0A0F9A9L8_9ZZZZ</name>